<dbReference type="Pfam" id="PF16683">
    <property type="entry name" value="TGase_elicitor"/>
    <property type="match status" value="1"/>
</dbReference>
<dbReference type="Proteomes" id="UP000245539">
    <property type="component" value="Unassembled WGS sequence"/>
</dbReference>
<feature type="compositionally biased region" description="Basic and acidic residues" evidence="1">
    <location>
        <begin position="266"/>
        <end position="277"/>
    </location>
</feature>
<comment type="caution">
    <text evidence="2">The sequence shown here is derived from an EMBL/GenBank/DDBJ whole genome shotgun (WGS) entry which is preliminary data.</text>
</comment>
<proteinExistence type="predicted"/>
<dbReference type="RefSeq" id="WP_109837247.1">
    <property type="nucleotide sequence ID" value="NZ_QGKM01000018.1"/>
</dbReference>
<accession>A0A317CIF3</accession>
<reference evidence="2 3" key="1">
    <citation type="submission" date="2018-05" db="EMBL/GenBank/DDBJ databases">
        <title>Leucothrix arctica sp. nov., isolated from Arctic seawater.</title>
        <authorList>
            <person name="Choi A."/>
            <person name="Baek K."/>
        </authorList>
    </citation>
    <scope>NUCLEOTIDE SEQUENCE [LARGE SCALE GENOMIC DNA]</scope>
    <source>
        <strain evidence="2 3">JCM 18388</strain>
    </source>
</reference>
<name>A0A317CIF3_9GAMM</name>
<protein>
    <recommendedName>
        <fullName evidence="4">Peptidase</fullName>
    </recommendedName>
</protein>
<dbReference type="EMBL" id="QGKM01000018">
    <property type="protein sequence ID" value="PWQ98159.1"/>
    <property type="molecule type" value="Genomic_DNA"/>
</dbReference>
<evidence type="ECO:0008006" key="4">
    <source>
        <dbReference type="Google" id="ProtNLM"/>
    </source>
</evidence>
<dbReference type="InterPro" id="IPR032048">
    <property type="entry name" value="TGase_elicitor"/>
</dbReference>
<dbReference type="AlphaFoldDB" id="A0A317CIF3"/>
<dbReference type="GO" id="GO:0016755">
    <property type="term" value="F:aminoacyltransferase activity"/>
    <property type="evidence" value="ECO:0007669"/>
    <property type="project" value="InterPro"/>
</dbReference>
<keyword evidence="3" id="KW-1185">Reference proteome</keyword>
<dbReference type="OrthoDB" id="5888723at2"/>
<evidence type="ECO:0000313" key="3">
    <source>
        <dbReference type="Proteomes" id="UP000245539"/>
    </source>
</evidence>
<evidence type="ECO:0000256" key="1">
    <source>
        <dbReference type="SAM" id="MobiDB-lite"/>
    </source>
</evidence>
<sequence length="485" mass="54563">MSDQKRQDKINASLQEFLKDSVAFMNQHPAKMDADGEVVEGCSLFSEKNVEQMDYIAIRDGFRAMLSAGEDMGARAAFQSNDLAQNLVDELRYKDLESMESANLTEASLGESPWSDDYWALYTGVLGKRYADPEFPASSDWKENYDYVAANRPDKILQSGSASKIDRLSPSEKYDALVGDKNYSLTRAMWAEGQGYYEQYGEVESWMGICHGWAPAAYMLDRPQKAIKVRAADGTTITFYPADIKALASLLWAKVMPRTKFIGGRCNEKEPAQDENGRVTSQEGFDTNPGTWHMSVVNQIGHSKRSVVLDVTYDYEVWNQPIHAYTYRYFNTESFTYANSLAEAKVPMSGLSNDRFSKYRSSNARSLVGIHMELAYVVETDPTQNTPDTPENDLIQKVDYYYDLELDANDEIIGGEWYMNKHPDFLWTPNATAKAVTRFDAHATGSWAANESVPAHWQNAAKQASISDSSPLAAIVERLIELSRQ</sequence>
<evidence type="ECO:0000313" key="2">
    <source>
        <dbReference type="EMBL" id="PWQ98159.1"/>
    </source>
</evidence>
<gene>
    <name evidence="2" type="ORF">DKW60_08580</name>
</gene>
<feature type="region of interest" description="Disordered" evidence="1">
    <location>
        <begin position="266"/>
        <end position="285"/>
    </location>
</feature>
<organism evidence="2 3">
    <name type="scientific">Leucothrix pacifica</name>
    <dbReference type="NCBI Taxonomy" id="1247513"/>
    <lineage>
        <taxon>Bacteria</taxon>
        <taxon>Pseudomonadati</taxon>
        <taxon>Pseudomonadota</taxon>
        <taxon>Gammaproteobacteria</taxon>
        <taxon>Thiotrichales</taxon>
        <taxon>Thiotrichaceae</taxon>
        <taxon>Leucothrix</taxon>
    </lineage>
</organism>